<sequence>MASGAGAFGFRHCAAGLAILKLFGLRFDGGKVSVQGFLEHVTLQRRQGFAFRAEADTPDMGELVGQGFDFEVFGLDLRVFEMQQLRIMYSLLKQRPDHTRHLAFGSGVEV</sequence>
<organism evidence="1 2">
    <name type="scientific">Methylovulum psychrotolerans</name>
    <dbReference type="NCBI Taxonomy" id="1704499"/>
    <lineage>
        <taxon>Bacteria</taxon>
        <taxon>Pseudomonadati</taxon>
        <taxon>Pseudomonadota</taxon>
        <taxon>Gammaproteobacteria</taxon>
        <taxon>Methylococcales</taxon>
        <taxon>Methylococcaceae</taxon>
        <taxon>Methylovulum</taxon>
    </lineage>
</organism>
<dbReference type="Proteomes" id="UP000237423">
    <property type="component" value="Unassembled WGS sequence"/>
</dbReference>
<comment type="caution">
    <text evidence="1">The sequence shown here is derived from an EMBL/GenBank/DDBJ whole genome shotgun (WGS) entry which is preliminary data.</text>
</comment>
<evidence type="ECO:0000313" key="1">
    <source>
        <dbReference type="EMBL" id="POZ49985.1"/>
    </source>
</evidence>
<proteinExistence type="predicted"/>
<accession>A0A2S5CGQ7</accession>
<name>A0A2S5CGQ7_9GAMM</name>
<protein>
    <submittedName>
        <fullName evidence="1">Uncharacterized protein</fullName>
    </submittedName>
</protein>
<reference evidence="1 2" key="1">
    <citation type="submission" date="2017-11" db="EMBL/GenBank/DDBJ databases">
        <title>Draft Genome Sequence of Methylobacter psychrotolerans Sph1T, an Obligate Methanotroph from Low-Temperature Environments.</title>
        <authorList>
            <person name="Oshkin I.Y."/>
            <person name="Miroshnikov K."/>
            <person name="Belova S.E."/>
            <person name="Korzhenkov A."/>
            <person name="Toshchakov S.V."/>
            <person name="Dedysh S.N."/>
        </authorList>
    </citation>
    <scope>NUCLEOTIDE SEQUENCE [LARGE SCALE GENOMIC DNA]</scope>
    <source>
        <strain evidence="1 2">Sph1</strain>
    </source>
</reference>
<gene>
    <name evidence="1" type="ORF">AADEFJLK_04266</name>
</gene>
<dbReference type="AlphaFoldDB" id="A0A2S5CGQ7"/>
<dbReference type="EMBL" id="PGFZ01000018">
    <property type="protein sequence ID" value="POZ49985.1"/>
    <property type="molecule type" value="Genomic_DNA"/>
</dbReference>
<evidence type="ECO:0000313" key="2">
    <source>
        <dbReference type="Proteomes" id="UP000237423"/>
    </source>
</evidence>